<dbReference type="CDD" id="cd00776">
    <property type="entry name" value="AsxRS_core"/>
    <property type="match status" value="1"/>
</dbReference>
<dbReference type="GO" id="GO:0005524">
    <property type="term" value="F:ATP binding"/>
    <property type="evidence" value="ECO:0007669"/>
    <property type="project" value="UniProtKB-KW"/>
</dbReference>
<gene>
    <name evidence="12" type="ORF">WJX72_009308</name>
</gene>
<feature type="domain" description="WHEP-TRS" evidence="11">
    <location>
        <begin position="233"/>
        <end position="296"/>
    </location>
</feature>
<reference evidence="12 13" key="1">
    <citation type="journal article" date="2024" name="Nat. Commun.">
        <title>Phylogenomics reveals the evolutionary origins of lichenization in chlorophyte algae.</title>
        <authorList>
            <person name="Puginier C."/>
            <person name="Libourel C."/>
            <person name="Otte J."/>
            <person name="Skaloud P."/>
            <person name="Haon M."/>
            <person name="Grisel S."/>
            <person name="Petersen M."/>
            <person name="Berrin J.G."/>
            <person name="Delaux P.M."/>
            <person name="Dal Grande F."/>
            <person name="Keller J."/>
        </authorList>
    </citation>
    <scope>NUCLEOTIDE SEQUENCE [LARGE SCALE GENOMIC DNA]</scope>
    <source>
        <strain evidence="12 13">SAG 2043</strain>
    </source>
</reference>
<evidence type="ECO:0000256" key="9">
    <source>
        <dbReference type="SAM" id="Coils"/>
    </source>
</evidence>
<dbReference type="HAMAP" id="MF_00534">
    <property type="entry name" value="Asn_tRNA_synth"/>
    <property type="match status" value="1"/>
</dbReference>
<accession>A0AAW1Q876</accession>
<dbReference type="EMBL" id="JALJOR010000005">
    <property type="protein sequence ID" value="KAK9817085.1"/>
    <property type="molecule type" value="Genomic_DNA"/>
</dbReference>
<dbReference type="InterPro" id="IPR006195">
    <property type="entry name" value="aa-tRNA-synth_II"/>
</dbReference>
<evidence type="ECO:0000256" key="4">
    <source>
        <dbReference type="ARBA" id="ARBA00022741"/>
    </source>
</evidence>
<dbReference type="Gene3D" id="3.30.930.10">
    <property type="entry name" value="Bira Bifunctional Protein, Domain 2"/>
    <property type="match status" value="1"/>
</dbReference>
<keyword evidence="6" id="KW-0648">Protein biosynthesis</keyword>
<dbReference type="PROSITE" id="PS50862">
    <property type="entry name" value="AA_TRNA_LIGASE_II"/>
    <property type="match status" value="1"/>
</dbReference>
<dbReference type="InterPro" id="IPR045864">
    <property type="entry name" value="aa-tRNA-synth_II/BPL/LPL"/>
</dbReference>
<dbReference type="GO" id="GO:0006421">
    <property type="term" value="P:asparaginyl-tRNA aminoacylation"/>
    <property type="evidence" value="ECO:0007669"/>
    <property type="project" value="InterPro"/>
</dbReference>
<evidence type="ECO:0000259" key="10">
    <source>
        <dbReference type="PROSITE" id="PS50862"/>
    </source>
</evidence>
<proteinExistence type="inferred from homology"/>
<dbReference type="PROSITE" id="PS51185">
    <property type="entry name" value="WHEP_TRS_2"/>
    <property type="match status" value="1"/>
</dbReference>
<evidence type="ECO:0000313" key="13">
    <source>
        <dbReference type="Proteomes" id="UP001489004"/>
    </source>
</evidence>
<dbReference type="GO" id="GO:0005739">
    <property type="term" value="C:mitochondrion"/>
    <property type="evidence" value="ECO:0007669"/>
    <property type="project" value="TreeGrafter"/>
</dbReference>
<evidence type="ECO:0000256" key="7">
    <source>
        <dbReference type="ARBA" id="ARBA00023146"/>
    </source>
</evidence>
<dbReference type="PANTHER" id="PTHR22594:SF34">
    <property type="entry name" value="ASPARAGINE--TRNA LIGASE, MITOCHONDRIAL-RELATED"/>
    <property type="match status" value="1"/>
</dbReference>
<dbReference type="CDD" id="cd04318">
    <property type="entry name" value="EcAsnRS_like_N"/>
    <property type="match status" value="1"/>
</dbReference>
<evidence type="ECO:0000256" key="3">
    <source>
        <dbReference type="ARBA" id="ARBA00022598"/>
    </source>
</evidence>
<keyword evidence="7" id="KW-0030">Aminoacyl-tRNA synthetase</keyword>
<dbReference type="Gene3D" id="2.40.50.140">
    <property type="entry name" value="Nucleic acid-binding proteins"/>
    <property type="match status" value="1"/>
</dbReference>
<dbReference type="EC" id="6.1.1.22" evidence="2"/>
<keyword evidence="9" id="KW-0175">Coiled coil</keyword>
<dbReference type="SUPFAM" id="SSF50249">
    <property type="entry name" value="Nucleic acid-binding proteins"/>
    <property type="match status" value="1"/>
</dbReference>
<evidence type="ECO:0000256" key="8">
    <source>
        <dbReference type="ARBA" id="ARBA00047844"/>
    </source>
</evidence>
<keyword evidence="3" id="KW-0436">Ligase</keyword>
<dbReference type="PRINTS" id="PR01042">
    <property type="entry name" value="TRNASYNTHASP"/>
</dbReference>
<dbReference type="InterPro" id="IPR000738">
    <property type="entry name" value="WHEP-TRS_dom"/>
</dbReference>
<dbReference type="PANTHER" id="PTHR22594">
    <property type="entry name" value="ASPARTYL/LYSYL-TRNA SYNTHETASE"/>
    <property type="match status" value="1"/>
</dbReference>
<keyword evidence="13" id="KW-1185">Reference proteome</keyword>
<evidence type="ECO:0000256" key="6">
    <source>
        <dbReference type="ARBA" id="ARBA00022917"/>
    </source>
</evidence>
<evidence type="ECO:0000256" key="1">
    <source>
        <dbReference type="ARBA" id="ARBA00008226"/>
    </source>
</evidence>
<feature type="coiled-coil region" evidence="9">
    <location>
        <begin position="234"/>
        <end position="285"/>
    </location>
</feature>
<dbReference type="SUPFAM" id="SSF55681">
    <property type="entry name" value="Class II aaRS and biotin synthetases"/>
    <property type="match status" value="1"/>
</dbReference>
<comment type="catalytic activity">
    <reaction evidence="8">
        <text>tRNA(Asn) + L-asparagine + ATP = L-asparaginyl-tRNA(Asn) + AMP + diphosphate + H(+)</text>
        <dbReference type="Rhea" id="RHEA:11180"/>
        <dbReference type="Rhea" id="RHEA-COMP:9659"/>
        <dbReference type="Rhea" id="RHEA-COMP:9674"/>
        <dbReference type="ChEBI" id="CHEBI:15378"/>
        <dbReference type="ChEBI" id="CHEBI:30616"/>
        <dbReference type="ChEBI" id="CHEBI:33019"/>
        <dbReference type="ChEBI" id="CHEBI:58048"/>
        <dbReference type="ChEBI" id="CHEBI:78442"/>
        <dbReference type="ChEBI" id="CHEBI:78515"/>
        <dbReference type="ChEBI" id="CHEBI:456215"/>
        <dbReference type="EC" id="6.1.1.22"/>
    </reaction>
</comment>
<comment type="caution">
    <text evidence="12">The sequence shown here is derived from an EMBL/GenBank/DDBJ whole genome shotgun (WGS) entry which is preliminary data.</text>
</comment>
<keyword evidence="5" id="KW-0067">ATP-binding</keyword>
<name>A0AAW1Q876_9CHLO</name>
<comment type="similarity">
    <text evidence="1">Belongs to the class-II aminoacyl-tRNA synthetase family.</text>
</comment>
<dbReference type="InterPro" id="IPR002312">
    <property type="entry name" value="Asp/Asn-tRNA-synth_IIb"/>
</dbReference>
<dbReference type="Proteomes" id="UP001489004">
    <property type="component" value="Unassembled WGS sequence"/>
</dbReference>
<dbReference type="InterPro" id="IPR012340">
    <property type="entry name" value="NA-bd_OB-fold"/>
</dbReference>
<dbReference type="NCBIfam" id="NF003037">
    <property type="entry name" value="PRK03932.1"/>
    <property type="match status" value="1"/>
</dbReference>
<dbReference type="InterPro" id="IPR004364">
    <property type="entry name" value="Aa-tRNA-synt_II"/>
</dbReference>
<evidence type="ECO:0000256" key="2">
    <source>
        <dbReference type="ARBA" id="ARBA00012816"/>
    </source>
</evidence>
<dbReference type="FunFam" id="3.30.930.10:FF:000016">
    <property type="entry name" value="Asparagine--tRNA ligase"/>
    <property type="match status" value="1"/>
</dbReference>
<keyword evidence="4" id="KW-0547">Nucleotide-binding</keyword>
<protein>
    <recommendedName>
        <fullName evidence="2">asparagine--tRNA ligase</fullName>
        <ecNumber evidence="2">6.1.1.22</ecNumber>
    </recommendedName>
</protein>
<dbReference type="AlphaFoldDB" id="A0AAW1Q876"/>
<dbReference type="GO" id="GO:0004816">
    <property type="term" value="F:asparagine-tRNA ligase activity"/>
    <property type="evidence" value="ECO:0007669"/>
    <property type="project" value="UniProtKB-EC"/>
</dbReference>
<evidence type="ECO:0000256" key="5">
    <source>
        <dbReference type="ARBA" id="ARBA00022840"/>
    </source>
</evidence>
<sequence>MDALTEKTAALKVESNGQESLGAAMASRTSLRHILEAEDQGLSQVGQTLIVGGWVRTGRLQGAGAEEPWAFLELSDGSTFKNLQVMVFQSVAEPIGGLKQLTPTGSSVLVEGQLVKAPEGAKQVVELKAARIIFHDTCDAGKYPLAKKVQSFEYLREKAHLRSRTNTIGAVARIRNALAQATHTFFQTKGFLYVHSPIITASDAEGAGEMFQVTTLLNKVEELQALPKLSEKQLEELRAKVASQGEAVKAAKAAAKEKKDDKTLASQAKAEVDALLKLKDDLAEAEKGSLIEGGLPRLADGKIDYSQDFFGLPSYLTVSGQLNAEYYACGLSNVYTFGPTFRAENSHTARHLAEFWMIEPEIAFCDLDMDMSVAEEYVQFCCKFLLDKCMPDLEFINSRIDKTALERLRAVASTPFKRVSYTEAVEVLEDAIKHKKKKFVFPVSWGIDLQSEHERYLTEEVYKQPVIVYNYPKGIKAFYMRLNDDGKTVAAMDVLVPKVGELIGGSQREERLEVLESRIKEAGMPLEPYQGYLDLRRYGTVPHSGFGLGFERLILFATGIENIREVIPFPRWPGHAEF</sequence>
<evidence type="ECO:0000313" key="12">
    <source>
        <dbReference type="EMBL" id="KAK9817085.1"/>
    </source>
</evidence>
<evidence type="ECO:0000259" key="11">
    <source>
        <dbReference type="PROSITE" id="PS51185"/>
    </source>
</evidence>
<dbReference type="InterPro" id="IPR004522">
    <property type="entry name" value="Asn-tRNA-ligase"/>
</dbReference>
<dbReference type="Pfam" id="PF00152">
    <property type="entry name" value="tRNA-synt_2"/>
    <property type="match status" value="2"/>
</dbReference>
<dbReference type="NCBIfam" id="TIGR00457">
    <property type="entry name" value="asnS"/>
    <property type="match status" value="1"/>
</dbReference>
<feature type="domain" description="Aminoacyl-transfer RNA synthetases class-II family profile" evidence="10">
    <location>
        <begin position="334"/>
        <end position="568"/>
    </location>
</feature>
<organism evidence="12 13">
    <name type="scientific">[Myrmecia] bisecta</name>
    <dbReference type="NCBI Taxonomy" id="41462"/>
    <lineage>
        <taxon>Eukaryota</taxon>
        <taxon>Viridiplantae</taxon>
        <taxon>Chlorophyta</taxon>
        <taxon>core chlorophytes</taxon>
        <taxon>Trebouxiophyceae</taxon>
        <taxon>Trebouxiales</taxon>
        <taxon>Trebouxiaceae</taxon>
        <taxon>Myrmecia</taxon>
    </lineage>
</organism>